<reference evidence="1 2" key="1">
    <citation type="submission" date="2023-07" db="EMBL/GenBank/DDBJ databases">
        <title>Genomic Encyclopedia of Type Strains, Phase IV (KMG-IV): sequencing the most valuable type-strain genomes for metagenomic binning, comparative biology and taxonomic classification.</title>
        <authorList>
            <person name="Goeker M."/>
        </authorList>
    </citation>
    <scope>NUCLEOTIDE SEQUENCE [LARGE SCALE GENOMIC DNA]</scope>
    <source>
        <strain evidence="1 2">DSM 23494</strain>
    </source>
</reference>
<proteinExistence type="predicted"/>
<organism evidence="1 2">
    <name type="scientific">Cytobacillus purgationiresistens</name>
    <dbReference type="NCBI Taxonomy" id="863449"/>
    <lineage>
        <taxon>Bacteria</taxon>
        <taxon>Bacillati</taxon>
        <taxon>Bacillota</taxon>
        <taxon>Bacilli</taxon>
        <taxon>Bacillales</taxon>
        <taxon>Bacillaceae</taxon>
        <taxon>Cytobacillus</taxon>
    </lineage>
</organism>
<dbReference type="EMBL" id="JAUSUB010000007">
    <property type="protein sequence ID" value="MDQ0270243.1"/>
    <property type="molecule type" value="Genomic_DNA"/>
</dbReference>
<comment type="caution">
    <text evidence="1">The sequence shown here is derived from an EMBL/GenBank/DDBJ whole genome shotgun (WGS) entry which is preliminary data.</text>
</comment>
<accession>A0ABU0AIG9</accession>
<keyword evidence="2" id="KW-1185">Reference proteome</keyword>
<sequence length="36" mass="4071">MTSVKHTKTTFSINSPLTRGLFIDLNLSKIPNIIIR</sequence>
<dbReference type="Proteomes" id="UP001238088">
    <property type="component" value="Unassembled WGS sequence"/>
</dbReference>
<protein>
    <submittedName>
        <fullName evidence="1">Uncharacterized protein</fullName>
    </submittedName>
</protein>
<evidence type="ECO:0000313" key="2">
    <source>
        <dbReference type="Proteomes" id="UP001238088"/>
    </source>
</evidence>
<evidence type="ECO:0000313" key="1">
    <source>
        <dbReference type="EMBL" id="MDQ0270243.1"/>
    </source>
</evidence>
<name>A0ABU0AIG9_9BACI</name>
<gene>
    <name evidence="1" type="ORF">J2S17_002118</name>
</gene>